<sequence length="94" mass="10742">DLSHSLHKPTSWYPQHKKGLCLLGLHIYRAYGFSCNQQVHKRHYMVCLKFASVMIQLVVDDSQKTAETESKEQTVFPESTNITSDLNATENEST</sequence>
<dbReference type="EMBL" id="BKCJ010152949">
    <property type="protein sequence ID" value="GEY11524.1"/>
    <property type="molecule type" value="Genomic_DNA"/>
</dbReference>
<gene>
    <name evidence="2" type="ORF">Tci_383498</name>
</gene>
<feature type="non-terminal residue" evidence="2">
    <location>
        <position position="1"/>
    </location>
</feature>
<protein>
    <submittedName>
        <fullName evidence="2">Dentin sialophosphoprotein-like isoform X1</fullName>
    </submittedName>
</protein>
<dbReference type="AlphaFoldDB" id="A0A699HGM5"/>
<accession>A0A699HGM5</accession>
<comment type="caution">
    <text evidence="2">The sequence shown here is derived from an EMBL/GenBank/DDBJ whole genome shotgun (WGS) entry which is preliminary data.</text>
</comment>
<feature type="compositionally biased region" description="Polar residues" evidence="1">
    <location>
        <begin position="76"/>
        <end position="94"/>
    </location>
</feature>
<organism evidence="2">
    <name type="scientific">Tanacetum cinerariifolium</name>
    <name type="common">Dalmatian daisy</name>
    <name type="synonym">Chrysanthemum cinerariifolium</name>
    <dbReference type="NCBI Taxonomy" id="118510"/>
    <lineage>
        <taxon>Eukaryota</taxon>
        <taxon>Viridiplantae</taxon>
        <taxon>Streptophyta</taxon>
        <taxon>Embryophyta</taxon>
        <taxon>Tracheophyta</taxon>
        <taxon>Spermatophyta</taxon>
        <taxon>Magnoliopsida</taxon>
        <taxon>eudicotyledons</taxon>
        <taxon>Gunneridae</taxon>
        <taxon>Pentapetalae</taxon>
        <taxon>asterids</taxon>
        <taxon>campanulids</taxon>
        <taxon>Asterales</taxon>
        <taxon>Asteraceae</taxon>
        <taxon>Asteroideae</taxon>
        <taxon>Anthemideae</taxon>
        <taxon>Anthemidinae</taxon>
        <taxon>Tanacetum</taxon>
    </lineage>
</organism>
<name>A0A699HGM5_TANCI</name>
<evidence type="ECO:0000313" key="2">
    <source>
        <dbReference type="EMBL" id="GEY11524.1"/>
    </source>
</evidence>
<feature type="region of interest" description="Disordered" evidence="1">
    <location>
        <begin position="66"/>
        <end position="94"/>
    </location>
</feature>
<evidence type="ECO:0000256" key="1">
    <source>
        <dbReference type="SAM" id="MobiDB-lite"/>
    </source>
</evidence>
<reference evidence="2" key="1">
    <citation type="journal article" date="2019" name="Sci. Rep.">
        <title>Draft genome of Tanacetum cinerariifolium, the natural source of mosquito coil.</title>
        <authorList>
            <person name="Yamashiro T."/>
            <person name="Shiraishi A."/>
            <person name="Satake H."/>
            <person name="Nakayama K."/>
        </authorList>
    </citation>
    <scope>NUCLEOTIDE SEQUENCE</scope>
</reference>
<proteinExistence type="predicted"/>